<dbReference type="Gene3D" id="2.60.120.260">
    <property type="entry name" value="Galactose-binding domain-like"/>
    <property type="match status" value="2"/>
</dbReference>
<dbReference type="InterPro" id="IPR008979">
    <property type="entry name" value="Galactose-bd-like_sf"/>
</dbReference>
<sequence>MKYFINNNIKLVAIAMFLALFHVACQDDLLDPTGDFSYEASSSNPLELSFMPAGTNGVSAAWDFGDGETSTLVTPKHIFAAGGDYLVTLTITGESGSQAAVIQKSVHVQSPNPTAKITFVVDGQTVTFAGTTTYTTAVVWDFGDGETSTDENPTHTYAATGTYTVTLTATGEEGTTEAVATKTVNLADPVQLVLLEGTIIGHSGSWDNVNGLIDAAFDGDFNTFVDAPGPEGWVGYDFGDGNKAKLGLVKFARRDTEESWGVDRLVGAEIRGSNDPDYLNTYDVIYTIPERPSKLEFTEAEVAPATNYRYIYLYTANGYCNVAELEFWGEMITGETTPSTGVLVEGDIIGHPGSWDNVNGLIADAFDGNLSTFVDAPDAYKSTGFVGYDFGSGNQVQLTSFKYAPRDEQWKGRVVGAEIRGSNDETILTDPASATYETLYTITETPVVGVLTSAEVSTTSAYRFIYYYTAPDGYCNVAELEFYGLMNP</sequence>
<dbReference type="Proteomes" id="UP000283387">
    <property type="component" value="Unassembled WGS sequence"/>
</dbReference>
<dbReference type="InterPro" id="IPR022409">
    <property type="entry name" value="PKD/Chitinase_dom"/>
</dbReference>
<protein>
    <submittedName>
        <fullName evidence="3">PKD domain-containing protein</fullName>
    </submittedName>
</protein>
<dbReference type="PANTHER" id="PTHR36842">
    <property type="entry name" value="PROTEIN TOLB HOMOLOG"/>
    <property type="match status" value="1"/>
</dbReference>
<reference evidence="3 4" key="1">
    <citation type="submission" date="2018-09" db="EMBL/GenBank/DDBJ databases">
        <title>Genomic Encyclopedia of Archaeal and Bacterial Type Strains, Phase II (KMG-II): from individual species to whole genera.</title>
        <authorList>
            <person name="Goeker M."/>
        </authorList>
    </citation>
    <scope>NUCLEOTIDE SEQUENCE [LARGE SCALE GENOMIC DNA]</scope>
    <source>
        <strain evidence="3 4">DSM 27148</strain>
    </source>
</reference>
<dbReference type="PANTHER" id="PTHR36842:SF1">
    <property type="entry name" value="PROTEIN TOLB"/>
    <property type="match status" value="1"/>
</dbReference>
<dbReference type="CDD" id="cd00146">
    <property type="entry name" value="PKD"/>
    <property type="match status" value="2"/>
</dbReference>
<keyword evidence="4" id="KW-1185">Reference proteome</keyword>
<keyword evidence="1" id="KW-0732">Signal</keyword>
<proteinExistence type="predicted"/>
<dbReference type="SUPFAM" id="SSF49785">
    <property type="entry name" value="Galactose-binding domain-like"/>
    <property type="match status" value="1"/>
</dbReference>
<evidence type="ECO:0000313" key="4">
    <source>
        <dbReference type="Proteomes" id="UP000283387"/>
    </source>
</evidence>
<dbReference type="EMBL" id="RAPN01000001">
    <property type="protein sequence ID" value="RKD91820.1"/>
    <property type="molecule type" value="Genomic_DNA"/>
</dbReference>
<dbReference type="Gene3D" id="2.60.40.10">
    <property type="entry name" value="Immunoglobulins"/>
    <property type="match status" value="2"/>
</dbReference>
<feature type="chain" id="PRO_5019242812" evidence="1">
    <location>
        <begin position="27"/>
        <end position="488"/>
    </location>
</feature>
<dbReference type="PROSITE" id="PS50093">
    <property type="entry name" value="PKD"/>
    <property type="match status" value="2"/>
</dbReference>
<dbReference type="OrthoDB" id="679512at2"/>
<name>A0A419W8Q2_9BACT</name>
<dbReference type="InterPro" id="IPR013783">
    <property type="entry name" value="Ig-like_fold"/>
</dbReference>
<feature type="domain" description="PKD" evidence="2">
    <location>
        <begin position="53"/>
        <end position="100"/>
    </location>
</feature>
<evidence type="ECO:0000256" key="1">
    <source>
        <dbReference type="SAM" id="SignalP"/>
    </source>
</evidence>
<dbReference type="InterPro" id="IPR000601">
    <property type="entry name" value="PKD_dom"/>
</dbReference>
<dbReference type="InterPro" id="IPR035986">
    <property type="entry name" value="PKD_dom_sf"/>
</dbReference>
<dbReference type="RefSeq" id="WP_120273089.1">
    <property type="nucleotide sequence ID" value="NZ_RAPN01000001.1"/>
</dbReference>
<dbReference type="SUPFAM" id="SSF49299">
    <property type="entry name" value="PKD domain"/>
    <property type="match status" value="2"/>
</dbReference>
<organism evidence="3 4">
    <name type="scientific">Mangrovibacterium diazotrophicum</name>
    <dbReference type="NCBI Taxonomy" id="1261403"/>
    <lineage>
        <taxon>Bacteria</taxon>
        <taxon>Pseudomonadati</taxon>
        <taxon>Bacteroidota</taxon>
        <taxon>Bacteroidia</taxon>
        <taxon>Marinilabiliales</taxon>
        <taxon>Prolixibacteraceae</taxon>
        <taxon>Mangrovibacterium</taxon>
    </lineage>
</organism>
<feature type="signal peptide" evidence="1">
    <location>
        <begin position="1"/>
        <end position="26"/>
    </location>
</feature>
<dbReference type="AlphaFoldDB" id="A0A419W8Q2"/>
<feature type="domain" description="PKD" evidence="2">
    <location>
        <begin position="140"/>
        <end position="184"/>
    </location>
</feature>
<gene>
    <name evidence="3" type="ORF">BC643_2187</name>
</gene>
<evidence type="ECO:0000259" key="2">
    <source>
        <dbReference type="PROSITE" id="PS50093"/>
    </source>
</evidence>
<dbReference type="Pfam" id="PF18911">
    <property type="entry name" value="PKD_4"/>
    <property type="match status" value="2"/>
</dbReference>
<evidence type="ECO:0000313" key="3">
    <source>
        <dbReference type="EMBL" id="RKD91820.1"/>
    </source>
</evidence>
<dbReference type="SMART" id="SM00089">
    <property type="entry name" value="PKD"/>
    <property type="match status" value="2"/>
</dbReference>
<comment type="caution">
    <text evidence="3">The sequence shown here is derived from an EMBL/GenBank/DDBJ whole genome shotgun (WGS) entry which is preliminary data.</text>
</comment>
<accession>A0A419W8Q2</accession>